<evidence type="ECO:0000313" key="3">
    <source>
        <dbReference type="Proteomes" id="UP000792457"/>
    </source>
</evidence>
<protein>
    <submittedName>
        <fullName evidence="2">Uncharacterized protein</fullName>
    </submittedName>
</protein>
<feature type="region of interest" description="Disordered" evidence="1">
    <location>
        <begin position="33"/>
        <end position="52"/>
    </location>
</feature>
<accession>A0A8K0JXK7</accession>
<evidence type="ECO:0000313" key="2">
    <source>
        <dbReference type="EMBL" id="KAG8222073.1"/>
    </source>
</evidence>
<dbReference type="AlphaFoldDB" id="A0A8K0JXK7"/>
<proteinExistence type="predicted"/>
<feature type="region of interest" description="Disordered" evidence="1">
    <location>
        <begin position="61"/>
        <end position="111"/>
    </location>
</feature>
<comment type="caution">
    <text evidence="2">The sequence shown here is derived from an EMBL/GenBank/DDBJ whole genome shotgun (WGS) entry which is preliminary data.</text>
</comment>
<gene>
    <name evidence="2" type="ORF">J437_LFUL000517</name>
</gene>
<evidence type="ECO:0000256" key="1">
    <source>
        <dbReference type="SAM" id="MobiDB-lite"/>
    </source>
</evidence>
<sequence>MFSLFQTNEAMKRIYNAEVQLDLISKTVKDQIHPLSRKNNAEESTTASPVLSTSFIKEPVANPALTGTSPQPSVASSTAAAPQNISVANEPLSGVINSEGSSEAIKNNTNI</sequence>
<feature type="compositionally biased region" description="Polar residues" evidence="1">
    <location>
        <begin position="42"/>
        <end position="52"/>
    </location>
</feature>
<name>A0A8K0JXK7_LADFU</name>
<feature type="compositionally biased region" description="Polar residues" evidence="1">
    <location>
        <begin position="95"/>
        <end position="111"/>
    </location>
</feature>
<dbReference type="Proteomes" id="UP000792457">
    <property type="component" value="Unassembled WGS sequence"/>
</dbReference>
<organism evidence="2 3">
    <name type="scientific">Ladona fulva</name>
    <name type="common">Scarce chaser dragonfly</name>
    <name type="synonym">Libellula fulva</name>
    <dbReference type="NCBI Taxonomy" id="123851"/>
    <lineage>
        <taxon>Eukaryota</taxon>
        <taxon>Metazoa</taxon>
        <taxon>Ecdysozoa</taxon>
        <taxon>Arthropoda</taxon>
        <taxon>Hexapoda</taxon>
        <taxon>Insecta</taxon>
        <taxon>Pterygota</taxon>
        <taxon>Palaeoptera</taxon>
        <taxon>Odonata</taxon>
        <taxon>Epiprocta</taxon>
        <taxon>Anisoptera</taxon>
        <taxon>Libelluloidea</taxon>
        <taxon>Libellulidae</taxon>
        <taxon>Ladona</taxon>
    </lineage>
</organism>
<feature type="compositionally biased region" description="Polar residues" evidence="1">
    <location>
        <begin position="65"/>
        <end position="87"/>
    </location>
</feature>
<reference evidence="2" key="1">
    <citation type="submission" date="2013-04" db="EMBL/GenBank/DDBJ databases">
        <authorList>
            <person name="Qu J."/>
            <person name="Murali S.C."/>
            <person name="Bandaranaike D."/>
            <person name="Bellair M."/>
            <person name="Blankenburg K."/>
            <person name="Chao H."/>
            <person name="Dinh H."/>
            <person name="Doddapaneni H."/>
            <person name="Downs B."/>
            <person name="Dugan-Rocha S."/>
            <person name="Elkadiri S."/>
            <person name="Gnanaolivu R.D."/>
            <person name="Hernandez B."/>
            <person name="Javaid M."/>
            <person name="Jayaseelan J.C."/>
            <person name="Lee S."/>
            <person name="Li M."/>
            <person name="Ming W."/>
            <person name="Munidasa M."/>
            <person name="Muniz J."/>
            <person name="Nguyen L."/>
            <person name="Ongeri F."/>
            <person name="Osuji N."/>
            <person name="Pu L.-L."/>
            <person name="Puazo M."/>
            <person name="Qu C."/>
            <person name="Quiroz J."/>
            <person name="Raj R."/>
            <person name="Weissenberger G."/>
            <person name="Xin Y."/>
            <person name="Zou X."/>
            <person name="Han Y."/>
            <person name="Richards S."/>
            <person name="Worley K."/>
            <person name="Muzny D."/>
            <person name="Gibbs R."/>
        </authorList>
    </citation>
    <scope>NUCLEOTIDE SEQUENCE</scope>
    <source>
        <strain evidence="2">Sampled in the wild</strain>
    </source>
</reference>
<dbReference type="EMBL" id="KZ308122">
    <property type="protein sequence ID" value="KAG8222073.1"/>
    <property type="molecule type" value="Genomic_DNA"/>
</dbReference>
<reference evidence="2" key="2">
    <citation type="submission" date="2017-10" db="EMBL/GenBank/DDBJ databases">
        <title>Ladona fulva Genome sequencing and assembly.</title>
        <authorList>
            <person name="Murali S."/>
            <person name="Richards S."/>
            <person name="Bandaranaike D."/>
            <person name="Bellair M."/>
            <person name="Blankenburg K."/>
            <person name="Chao H."/>
            <person name="Dinh H."/>
            <person name="Doddapaneni H."/>
            <person name="Dugan-Rocha S."/>
            <person name="Elkadiri S."/>
            <person name="Gnanaolivu R."/>
            <person name="Hernandez B."/>
            <person name="Skinner E."/>
            <person name="Javaid M."/>
            <person name="Lee S."/>
            <person name="Li M."/>
            <person name="Ming W."/>
            <person name="Munidasa M."/>
            <person name="Muniz J."/>
            <person name="Nguyen L."/>
            <person name="Hughes D."/>
            <person name="Osuji N."/>
            <person name="Pu L.-L."/>
            <person name="Puazo M."/>
            <person name="Qu C."/>
            <person name="Quiroz J."/>
            <person name="Raj R."/>
            <person name="Weissenberger G."/>
            <person name="Xin Y."/>
            <person name="Zou X."/>
            <person name="Han Y."/>
            <person name="Worley K."/>
            <person name="Muzny D."/>
            <person name="Gibbs R."/>
        </authorList>
    </citation>
    <scope>NUCLEOTIDE SEQUENCE</scope>
    <source>
        <strain evidence="2">Sampled in the wild</strain>
    </source>
</reference>
<keyword evidence="3" id="KW-1185">Reference proteome</keyword>